<proteinExistence type="predicted"/>
<evidence type="ECO:0000313" key="2">
    <source>
        <dbReference type="Proteomes" id="UP000580250"/>
    </source>
</evidence>
<accession>A0A6V7X2R4</accession>
<reference evidence="1 2" key="1">
    <citation type="submission" date="2020-08" db="EMBL/GenBank/DDBJ databases">
        <authorList>
            <person name="Koutsovoulos G."/>
            <person name="Danchin GJ E."/>
        </authorList>
    </citation>
    <scope>NUCLEOTIDE SEQUENCE [LARGE SCALE GENOMIC DNA]</scope>
</reference>
<comment type="caution">
    <text evidence="1">The sequence shown here is derived from an EMBL/GenBank/DDBJ whole genome shotgun (WGS) entry which is preliminary data.</text>
</comment>
<gene>
    <name evidence="1" type="ORF">MENT_LOCUS46481</name>
</gene>
<organism evidence="1 2">
    <name type="scientific">Meloidogyne enterolobii</name>
    <name type="common">Root-knot nematode worm</name>
    <name type="synonym">Meloidogyne mayaguensis</name>
    <dbReference type="NCBI Taxonomy" id="390850"/>
    <lineage>
        <taxon>Eukaryota</taxon>
        <taxon>Metazoa</taxon>
        <taxon>Ecdysozoa</taxon>
        <taxon>Nematoda</taxon>
        <taxon>Chromadorea</taxon>
        <taxon>Rhabditida</taxon>
        <taxon>Tylenchina</taxon>
        <taxon>Tylenchomorpha</taxon>
        <taxon>Tylenchoidea</taxon>
        <taxon>Meloidogynidae</taxon>
        <taxon>Meloidogyninae</taxon>
        <taxon>Meloidogyne</taxon>
    </lineage>
</organism>
<dbReference type="Proteomes" id="UP000580250">
    <property type="component" value="Unassembled WGS sequence"/>
</dbReference>
<name>A0A6V7X2R4_MELEN</name>
<sequence length="55" mass="6867">MRNLLREFRKNKEEKMLELVKKEKRLKMRAVRQLRIRTCGCDDCGYKIFKKFKIF</sequence>
<protein>
    <submittedName>
        <fullName evidence="1">Uncharacterized protein</fullName>
    </submittedName>
</protein>
<evidence type="ECO:0000313" key="1">
    <source>
        <dbReference type="EMBL" id="CAD2193522.1"/>
    </source>
</evidence>
<dbReference type="EMBL" id="CAJEWN010001037">
    <property type="protein sequence ID" value="CAD2193522.1"/>
    <property type="molecule type" value="Genomic_DNA"/>
</dbReference>
<dbReference type="AlphaFoldDB" id="A0A6V7X2R4"/>